<dbReference type="Proteomes" id="UP000321772">
    <property type="component" value="Chromosome"/>
</dbReference>
<evidence type="ECO:0000256" key="1">
    <source>
        <dbReference type="SAM" id="MobiDB-lite"/>
    </source>
</evidence>
<dbReference type="InterPro" id="IPR009343">
    <property type="entry name" value="DUF1002"/>
</dbReference>
<gene>
    <name evidence="2" type="ORF">FGL77_08200</name>
</gene>
<feature type="compositionally biased region" description="Polar residues" evidence="1">
    <location>
        <begin position="205"/>
        <end position="214"/>
    </location>
</feature>
<evidence type="ECO:0000313" key="2">
    <source>
        <dbReference type="EMBL" id="QEA53284.1"/>
    </source>
</evidence>
<proteinExistence type="predicted"/>
<dbReference type="RefSeq" id="WP_146989538.1">
    <property type="nucleotide sequence ID" value="NZ_CP042392.1"/>
</dbReference>
<feature type="region of interest" description="Disordered" evidence="1">
    <location>
        <begin position="198"/>
        <end position="220"/>
    </location>
</feature>
<reference evidence="2 3" key="1">
    <citation type="submission" date="2019-06" db="EMBL/GenBank/DDBJ databases">
        <title>Genome analyses of bacteria isolated from kimchi.</title>
        <authorList>
            <person name="Lee S."/>
            <person name="Ahn S."/>
            <person name="Roh S."/>
        </authorList>
    </citation>
    <scope>NUCLEOTIDE SEQUENCE [LARGE SCALE GENOMIC DNA]</scope>
    <source>
        <strain evidence="2 3">CBA3616</strain>
    </source>
</reference>
<sequence length="343" mass="36578">MKQTWQKISRRAAVVLVLAGVFFGSGIVAAHADTYSSSSSSESVVNERWGKPTFIYGGGLNQSQIQETMNIMNINSNDVTTSSVTGQDLVKYLGSGSGDTSVMISSVLVTRESSGHGITVKIDTPSNITQITANEYKNPLITAGITDATIEVASVKPVTGESALTGVYKAFEANGETVDPDRAALGQEELETTNSVAQDAVKQNAADNPDQSSSESKEDANKIKLQLANALTDIKQQLADLKEQGKTANTTQITTIVNNSIKDNNLSGKISQTNIKQLVNLAGKYQTTSGVLDKSTMNQLDKAKSSIGSALDKVGGALKNAQNSSWWQQFTNWVKSVWQSIFG</sequence>
<protein>
    <submittedName>
        <fullName evidence="2">DUF1002 domain-containing protein</fullName>
    </submittedName>
</protein>
<dbReference type="EMBL" id="CP042392">
    <property type="protein sequence ID" value="QEA53284.1"/>
    <property type="molecule type" value="Genomic_DNA"/>
</dbReference>
<dbReference type="Pfam" id="PF06207">
    <property type="entry name" value="DUF1002"/>
    <property type="match status" value="1"/>
</dbReference>
<organism evidence="2 3">
    <name type="scientific">Loigolactobacillus coryniformis</name>
    <dbReference type="NCBI Taxonomy" id="1610"/>
    <lineage>
        <taxon>Bacteria</taxon>
        <taxon>Bacillati</taxon>
        <taxon>Bacillota</taxon>
        <taxon>Bacilli</taxon>
        <taxon>Lactobacillales</taxon>
        <taxon>Lactobacillaceae</taxon>
        <taxon>Loigolactobacillus</taxon>
    </lineage>
</organism>
<evidence type="ECO:0000313" key="3">
    <source>
        <dbReference type="Proteomes" id="UP000321772"/>
    </source>
</evidence>
<name>A0A5B8TMZ4_9LACO</name>
<dbReference type="AlphaFoldDB" id="A0A5B8TMZ4"/>
<accession>A0A5B8TMZ4</accession>